<dbReference type="AlphaFoldDB" id="A0A9W7AM93"/>
<feature type="signal peptide" evidence="1">
    <location>
        <begin position="1"/>
        <end position="21"/>
    </location>
</feature>
<dbReference type="Gene3D" id="2.60.120.620">
    <property type="entry name" value="q2cbj1_9rhob like domain"/>
    <property type="match status" value="1"/>
</dbReference>
<reference evidence="4" key="1">
    <citation type="journal article" date="2023" name="Commun. Biol.">
        <title>Genome analysis of Parmales, the sister group of diatoms, reveals the evolutionary specialization of diatoms from phago-mixotrophs to photoautotrophs.</title>
        <authorList>
            <person name="Ban H."/>
            <person name="Sato S."/>
            <person name="Yoshikawa S."/>
            <person name="Yamada K."/>
            <person name="Nakamura Y."/>
            <person name="Ichinomiya M."/>
            <person name="Sato N."/>
            <person name="Blanc-Mathieu R."/>
            <person name="Endo H."/>
            <person name="Kuwata A."/>
            <person name="Ogata H."/>
        </authorList>
    </citation>
    <scope>NUCLEOTIDE SEQUENCE [LARGE SCALE GENOMIC DNA]</scope>
    <source>
        <strain evidence="4">NIES 3701</strain>
    </source>
</reference>
<comment type="caution">
    <text evidence="3">The sequence shown here is derived from an EMBL/GenBank/DDBJ whole genome shotgun (WGS) entry which is preliminary data.</text>
</comment>
<sequence length="452" mass="49052">MAARMSLVYGFGLFLLSRTFALKPNPAAREIILTKSAMSTGITTSKLPKNLLVHELEGDDSHVHLLLASKKKKFTQQQLDEISLDFAISLDEVIEEDKSVLVTASNFDQGSAPPNPAAILKRARTRHLKTYLLDKPMNTQECASCRSSSSPPFSVSDCKVVDHAFIDLEEATQDVSEIVCVDGLVCSSLRKALLDIISPGDEIARENRVDETFWTKGAYNDVAGKSSGGYGLKPEMMEVLNKQDEGGGAGAVTELGRRIQMYLEEVNDGEAVRLTKLPSAVFGPQVAPLGGNAPTHADSEGDSDAFGWHIDGDPNLTPPGAFRDCYGLYGNRLGGDKPRFISALVYLNEEWKPEWDGGTEFLDPPTSETYTTQVEPGRVVLLDSDITHRVTTPAESAGGNRPRYSLVLKLLLRKEKLKKGRKGGGGGDIVMLAKKTTGDKYIGSAASFNKDL</sequence>
<dbReference type="OrthoDB" id="5952526at2759"/>
<name>A0A9W7AM93_9STRA</name>
<feature type="domain" description="Prolyl 4-hydroxylase alpha subunit Fe(2+) 2OG dioxygenase" evidence="2">
    <location>
        <begin position="302"/>
        <end position="406"/>
    </location>
</feature>
<evidence type="ECO:0000313" key="4">
    <source>
        <dbReference type="Proteomes" id="UP001165085"/>
    </source>
</evidence>
<accession>A0A9W7AM93</accession>
<dbReference type="InterPro" id="IPR044862">
    <property type="entry name" value="Pro_4_hyd_alph_FE2OG_OXY"/>
</dbReference>
<evidence type="ECO:0000256" key="1">
    <source>
        <dbReference type="SAM" id="SignalP"/>
    </source>
</evidence>
<dbReference type="EMBL" id="BRXY01000150">
    <property type="protein sequence ID" value="GMH71678.1"/>
    <property type="molecule type" value="Genomic_DNA"/>
</dbReference>
<protein>
    <recommendedName>
        <fullName evidence="2">Prolyl 4-hydroxylase alpha subunit Fe(2+) 2OG dioxygenase domain-containing protein</fullName>
    </recommendedName>
</protein>
<dbReference type="Proteomes" id="UP001165085">
    <property type="component" value="Unassembled WGS sequence"/>
</dbReference>
<keyword evidence="4" id="KW-1185">Reference proteome</keyword>
<evidence type="ECO:0000313" key="3">
    <source>
        <dbReference type="EMBL" id="GMH71678.1"/>
    </source>
</evidence>
<keyword evidence="1" id="KW-0732">Signal</keyword>
<proteinExistence type="predicted"/>
<organism evidence="3 4">
    <name type="scientific">Triparma strigata</name>
    <dbReference type="NCBI Taxonomy" id="1606541"/>
    <lineage>
        <taxon>Eukaryota</taxon>
        <taxon>Sar</taxon>
        <taxon>Stramenopiles</taxon>
        <taxon>Ochrophyta</taxon>
        <taxon>Bolidophyceae</taxon>
        <taxon>Parmales</taxon>
        <taxon>Triparmaceae</taxon>
        <taxon>Triparma</taxon>
    </lineage>
</organism>
<feature type="chain" id="PRO_5040928335" description="Prolyl 4-hydroxylase alpha subunit Fe(2+) 2OG dioxygenase domain-containing protein" evidence="1">
    <location>
        <begin position="22"/>
        <end position="452"/>
    </location>
</feature>
<evidence type="ECO:0000259" key="2">
    <source>
        <dbReference type="Pfam" id="PF13640"/>
    </source>
</evidence>
<gene>
    <name evidence="3" type="ORF">TrST_g1405</name>
</gene>
<dbReference type="Pfam" id="PF13640">
    <property type="entry name" value="2OG-FeII_Oxy_3"/>
    <property type="match status" value="1"/>
</dbReference>